<reference evidence="4" key="1">
    <citation type="journal article" date="2020" name="mSystems">
        <title>Genome- and Community-Level Interaction Insights into Carbon Utilization and Element Cycling Functions of Hydrothermarchaeota in Hydrothermal Sediment.</title>
        <authorList>
            <person name="Zhou Z."/>
            <person name="Liu Y."/>
            <person name="Xu W."/>
            <person name="Pan J."/>
            <person name="Luo Z.H."/>
            <person name="Li M."/>
        </authorList>
    </citation>
    <scope>NUCLEOTIDE SEQUENCE [LARGE SCALE GENOMIC DNA]</scope>
    <source>
        <strain evidence="4">HyVt-458</strain>
    </source>
</reference>
<keyword evidence="2" id="KW-0472">Membrane</keyword>
<keyword evidence="2" id="KW-1133">Transmembrane helix</keyword>
<gene>
    <name evidence="4" type="ORF">ENJ12_12385</name>
</gene>
<protein>
    <recommendedName>
        <fullName evidence="5">Protein BatD</fullName>
    </recommendedName>
</protein>
<dbReference type="PANTHER" id="PTHR40940">
    <property type="entry name" value="PROTEIN BATD-RELATED"/>
    <property type="match status" value="1"/>
</dbReference>
<dbReference type="InterPro" id="IPR025738">
    <property type="entry name" value="BatD"/>
</dbReference>
<dbReference type="EMBL" id="DRLF01000425">
    <property type="protein sequence ID" value="HEC07647.1"/>
    <property type="molecule type" value="Genomic_DNA"/>
</dbReference>
<evidence type="ECO:0000256" key="3">
    <source>
        <dbReference type="SAM" id="SignalP"/>
    </source>
</evidence>
<feature type="chain" id="PRO_5032385992" description="Protein BatD" evidence="3">
    <location>
        <begin position="30"/>
        <end position="567"/>
    </location>
</feature>
<sequence>MQYRKSTTFSLKLSLPLLAGLLATFSVHSAPGAGYYPPGFAPPPAMPVTQQGSTQQPRTYPGGAYYPPTRFRPPPKQQYSGTPPTSYSRQFSYSYRSGNNQQPYQKKPAPMSPPSVETTLSERRPMVQQNLIYRVRINSDGNLKEAAPQPPQSDSVVFRQLGEPANYSASGTSGHKLVTEYTYLLIPLREGEIFLPGINVTGKYNNGTSFNVVAEHGNALYVQPAQPGVQPWLPLYDLRIDAHLPDSTRVKAGEPVEIEIVTSAVGAVGTQLPSIASQLRSDDFYIYPGEVTTSGKISADGLDLLGNKIEKFTLVPRYGGNLNLPALSLQWWNLRSGKAATALLPVKQFQVQGSPDAGGERKDSFFSLPEGNSLLFWVPLVLVILLMLAGWVKMLFGSGRNPVGGWIANQLRRGLGEAYQPLAALGRRLSPRRHFHRLRTWIGRQLPVSWKLWYCLRAVDKEDDPGTWGPALQILAAKHLGVRPNSDLQTLGQSIARCHPAANPQKVAQLMAELDTAVYGGKSLASFNEWKAEFTRQIKPRLFPIRFRNCRQPADKHLLPGLNPTVN</sequence>
<keyword evidence="2" id="KW-0812">Transmembrane</keyword>
<comment type="caution">
    <text evidence="4">The sequence shown here is derived from an EMBL/GenBank/DDBJ whole genome shotgun (WGS) entry which is preliminary data.</text>
</comment>
<feature type="transmembrane region" description="Helical" evidence="2">
    <location>
        <begin position="374"/>
        <end position="392"/>
    </location>
</feature>
<organism evidence="4">
    <name type="scientific">Thiolapillus brandeum</name>
    <dbReference type="NCBI Taxonomy" id="1076588"/>
    <lineage>
        <taxon>Bacteria</taxon>
        <taxon>Pseudomonadati</taxon>
        <taxon>Pseudomonadota</taxon>
        <taxon>Gammaproteobacteria</taxon>
        <taxon>Chromatiales</taxon>
        <taxon>Sedimenticolaceae</taxon>
        <taxon>Thiolapillus</taxon>
    </lineage>
</organism>
<proteinExistence type="predicted"/>
<evidence type="ECO:0000256" key="1">
    <source>
        <dbReference type="SAM" id="MobiDB-lite"/>
    </source>
</evidence>
<dbReference type="Proteomes" id="UP000886339">
    <property type="component" value="Unassembled WGS sequence"/>
</dbReference>
<accession>A0A831RYN5</accession>
<feature type="compositionally biased region" description="Low complexity" evidence="1">
    <location>
        <begin position="86"/>
        <end position="97"/>
    </location>
</feature>
<evidence type="ECO:0008006" key="5">
    <source>
        <dbReference type="Google" id="ProtNLM"/>
    </source>
</evidence>
<dbReference type="AlphaFoldDB" id="A0A831RYN5"/>
<feature type="region of interest" description="Disordered" evidence="1">
    <location>
        <begin position="44"/>
        <end position="121"/>
    </location>
</feature>
<name>A0A831RYN5_9GAMM</name>
<dbReference type="PANTHER" id="PTHR40940:SF1">
    <property type="entry name" value="PROTEIN BATD"/>
    <property type="match status" value="1"/>
</dbReference>
<evidence type="ECO:0000256" key="2">
    <source>
        <dbReference type="SAM" id="Phobius"/>
    </source>
</evidence>
<evidence type="ECO:0000313" key="4">
    <source>
        <dbReference type="EMBL" id="HEC07647.1"/>
    </source>
</evidence>
<feature type="signal peptide" evidence="3">
    <location>
        <begin position="1"/>
        <end position="29"/>
    </location>
</feature>
<feature type="compositionally biased region" description="Polar residues" evidence="1">
    <location>
        <begin position="48"/>
        <end position="58"/>
    </location>
</feature>
<keyword evidence="3" id="KW-0732">Signal</keyword>